<dbReference type="AlphaFoldDB" id="A0A1A9RP59"/>
<organism evidence="1 2">
    <name type="scientific">Eikenella corrodens</name>
    <dbReference type="NCBI Taxonomy" id="539"/>
    <lineage>
        <taxon>Bacteria</taxon>
        <taxon>Pseudomonadati</taxon>
        <taxon>Pseudomonadota</taxon>
        <taxon>Betaproteobacteria</taxon>
        <taxon>Neisseriales</taxon>
        <taxon>Neisseriaceae</taxon>
        <taxon>Eikenella</taxon>
    </lineage>
</organism>
<sequence length="87" mass="10085">MSNQPTQGFYIEASFDRILVKNKKDREGREYKAYYVGVIVRTESATSLYQLGTKSPENYAKYKSGDPLKVQVTPRAFKDFLYFTIVE</sequence>
<accession>A0A1A9RP59</accession>
<reference evidence="2" key="1">
    <citation type="submission" date="2016-05" db="EMBL/GenBank/DDBJ databases">
        <title>Draft genome of Corynebacterium afermentans subsp. afermentans LCDC 88199T.</title>
        <authorList>
            <person name="Bernier A.-M."/>
            <person name="Bernard K."/>
        </authorList>
    </citation>
    <scope>NUCLEOTIDE SEQUENCE [LARGE SCALE GENOMIC DNA]</scope>
    <source>
        <strain evidence="2">NML120819</strain>
    </source>
</reference>
<comment type="caution">
    <text evidence="1">The sequence shown here is derived from an EMBL/GenBank/DDBJ whole genome shotgun (WGS) entry which is preliminary data.</text>
</comment>
<dbReference type="RefSeq" id="WP_064105731.1">
    <property type="nucleotide sequence ID" value="NZ_LXSH01000017.1"/>
</dbReference>
<proteinExistence type="predicted"/>
<evidence type="ECO:0000313" key="2">
    <source>
        <dbReference type="Proteomes" id="UP000078103"/>
    </source>
</evidence>
<name>A0A1A9RP59_EIKCO</name>
<dbReference type="EMBL" id="LXSH01000017">
    <property type="protein sequence ID" value="OAM22286.1"/>
    <property type="molecule type" value="Genomic_DNA"/>
</dbReference>
<gene>
    <name evidence="1" type="ORF">A7P89_05745</name>
</gene>
<evidence type="ECO:0000313" key="1">
    <source>
        <dbReference type="EMBL" id="OAM22286.1"/>
    </source>
</evidence>
<dbReference type="Proteomes" id="UP000078103">
    <property type="component" value="Unassembled WGS sequence"/>
</dbReference>
<protein>
    <submittedName>
        <fullName evidence="1">Uncharacterized protein</fullName>
    </submittedName>
</protein>